<comment type="caution">
    <text evidence="3">The sequence shown here is derived from an EMBL/GenBank/DDBJ whole genome shotgun (WGS) entry which is preliminary data.</text>
</comment>
<feature type="compositionally biased region" description="Basic and acidic residues" evidence="2">
    <location>
        <begin position="627"/>
        <end position="639"/>
    </location>
</feature>
<reference evidence="3" key="1">
    <citation type="submission" date="2022-07" db="EMBL/GenBank/DDBJ databases">
        <title>Genome Sequence of Leucocoprinus birnbaumii.</title>
        <authorList>
            <person name="Buettner E."/>
        </authorList>
    </citation>
    <scope>NUCLEOTIDE SEQUENCE</scope>
    <source>
        <strain evidence="3">VT141</strain>
    </source>
</reference>
<feature type="region of interest" description="Disordered" evidence="2">
    <location>
        <begin position="243"/>
        <end position="383"/>
    </location>
</feature>
<organism evidence="3 4">
    <name type="scientific">Leucocoprinus birnbaumii</name>
    <dbReference type="NCBI Taxonomy" id="56174"/>
    <lineage>
        <taxon>Eukaryota</taxon>
        <taxon>Fungi</taxon>
        <taxon>Dikarya</taxon>
        <taxon>Basidiomycota</taxon>
        <taxon>Agaricomycotina</taxon>
        <taxon>Agaricomycetes</taxon>
        <taxon>Agaricomycetidae</taxon>
        <taxon>Agaricales</taxon>
        <taxon>Agaricineae</taxon>
        <taxon>Agaricaceae</taxon>
        <taxon>Leucocoprinus</taxon>
    </lineage>
</organism>
<feature type="compositionally biased region" description="Polar residues" evidence="2">
    <location>
        <begin position="277"/>
        <end position="304"/>
    </location>
</feature>
<dbReference type="EMBL" id="JANIEX010000104">
    <property type="protein sequence ID" value="KAJ3573401.1"/>
    <property type="molecule type" value="Genomic_DNA"/>
</dbReference>
<proteinExistence type="predicted"/>
<dbReference type="AlphaFoldDB" id="A0AAD5VY88"/>
<feature type="compositionally biased region" description="Low complexity" evidence="2">
    <location>
        <begin position="548"/>
        <end position="566"/>
    </location>
</feature>
<feature type="compositionally biased region" description="Basic and acidic residues" evidence="2">
    <location>
        <begin position="316"/>
        <end position="337"/>
    </location>
</feature>
<keyword evidence="1" id="KW-0175">Coiled coil</keyword>
<feature type="compositionally biased region" description="Polar residues" evidence="2">
    <location>
        <begin position="460"/>
        <end position="481"/>
    </location>
</feature>
<evidence type="ECO:0000313" key="4">
    <source>
        <dbReference type="Proteomes" id="UP001213000"/>
    </source>
</evidence>
<feature type="compositionally biased region" description="Basic residues" evidence="2">
    <location>
        <begin position="361"/>
        <end position="370"/>
    </location>
</feature>
<evidence type="ECO:0000256" key="2">
    <source>
        <dbReference type="SAM" id="MobiDB-lite"/>
    </source>
</evidence>
<feature type="region of interest" description="Disordered" evidence="2">
    <location>
        <begin position="434"/>
        <end position="481"/>
    </location>
</feature>
<feature type="compositionally biased region" description="Low complexity" evidence="2">
    <location>
        <begin position="614"/>
        <end position="625"/>
    </location>
</feature>
<feature type="compositionally biased region" description="Low complexity" evidence="2">
    <location>
        <begin position="55"/>
        <end position="75"/>
    </location>
</feature>
<dbReference type="Proteomes" id="UP001213000">
    <property type="component" value="Unassembled WGS sequence"/>
</dbReference>
<accession>A0AAD5VY88</accession>
<evidence type="ECO:0000256" key="1">
    <source>
        <dbReference type="SAM" id="Coils"/>
    </source>
</evidence>
<feature type="compositionally biased region" description="Low complexity" evidence="2">
    <location>
        <begin position="249"/>
        <end position="258"/>
    </location>
</feature>
<feature type="coiled-coil region" evidence="1">
    <location>
        <begin position="169"/>
        <end position="203"/>
    </location>
</feature>
<sequence length="656" mass="69875">MVTAQSTTTTCMSSHTPRPLHLVTNSSSSTPTNHAFASPSPPSSFRQPKRFSMMAATTYSTSSPTASTSETSAETKAARRKSSIGYFAPDSTDSPRRGSIKRRNSLGALNESLARAGGRVKSWTRPGDRSSTLSTSSARTGADSVPGTPGRERPPLTLMEKNADLLRFIAQKESKCLELRSQLAVHEAELAELKRKWQKIVNKGVERGHPSVHSVSNPDTGSIVLDGIKEGVQGVSRLLSAGFTSQTAPSSPSLSLHSPKPKPRPPSLIHKSHFAKESNSSISTFTTSRSANTTARFSQSSMSSFGEEPSGSLEEAESRSSDEGAGREDSHDYDETHVQILMVRDTGATPTMSPNPEFHQQKHQQRHKQKCKDNRTSASFSPVAAGTSVIGDFEGQTWTSEVQSTTTKAHRRKSREVTPRLDFEHIDFTTLSPSVLLSPPSQPHSNSTSPGASPRLVASPNPSCTEPSTSTNGLKSSSTPSLAPMASIPGFGLAAGVTAVSPPMSSWMDSMGKKLGQLQRSTTFTKNQKRASLLLSDVSNSIVNVLAPSTTSDSSAHSTSSGTATAEMNGMKSTASNLIVPPASPNPSSSGSLLDDEDEDETAKLGSASVLQPVASTSSSVSASTMRKAEPTSQKKKEDFDDEEWNCFRFALLDDL</sequence>
<feature type="region of interest" description="Disordered" evidence="2">
    <location>
        <begin position="1"/>
        <end position="156"/>
    </location>
</feature>
<gene>
    <name evidence="3" type="ORF">NP233_g2443</name>
</gene>
<feature type="region of interest" description="Disordered" evidence="2">
    <location>
        <begin position="576"/>
        <end position="641"/>
    </location>
</feature>
<feature type="region of interest" description="Disordered" evidence="2">
    <location>
        <begin position="548"/>
        <end position="567"/>
    </location>
</feature>
<name>A0AAD5VY88_9AGAR</name>
<feature type="compositionally biased region" description="Polar residues" evidence="2">
    <location>
        <begin position="1"/>
        <end position="16"/>
    </location>
</feature>
<evidence type="ECO:0000313" key="3">
    <source>
        <dbReference type="EMBL" id="KAJ3573401.1"/>
    </source>
</evidence>
<protein>
    <submittedName>
        <fullName evidence="3">Uncharacterized protein</fullName>
    </submittedName>
</protein>
<feature type="compositionally biased region" description="Polar residues" evidence="2">
    <location>
        <begin position="23"/>
        <end position="35"/>
    </location>
</feature>
<keyword evidence="4" id="KW-1185">Reference proteome</keyword>